<dbReference type="Proteomes" id="UP000055854">
    <property type="component" value="Unassembled WGS sequence"/>
</dbReference>
<comment type="caution">
    <text evidence="1">The sequence shown here is derived from an EMBL/GenBank/DDBJ whole genome shotgun (WGS) entry which is preliminary data.</text>
</comment>
<accession>A0A109HPR6</accession>
<name>A0A109HPR6_XANCT</name>
<proteinExistence type="predicted"/>
<evidence type="ECO:0000313" key="2">
    <source>
        <dbReference type="Proteomes" id="UP000055854"/>
    </source>
</evidence>
<dbReference type="EMBL" id="LNTA01000033">
    <property type="protein sequence ID" value="KWV16272.1"/>
    <property type="molecule type" value="Genomic_DNA"/>
</dbReference>
<sequence>MSLKSFFKSIGHGITNAVEDVAHGVEQGAKDIAKGVEGAVEHGAHALGDVMQGDFRGGLHELGQAGKAVGDTAKAEFKLGLTVGGAMTDLALGTVADAHLSKGLTKLAETAKGGLDKARDAVDKSLNQVVDSAEGAVAGGVRCVDDVAHGRFDRLGKDSLSVAGNAFNLCTSLTPEGMAANVGANLTRSFMDGTSLSKYADVVGDTMARKPLWMLRDGAKDVAEPLLDPLKKDLASADAAVDRTLDKAEDGISRTSTEAAVASGLAVQGDMTAQSQTPLLSEAQEDAIAGQLADALQGNLSTRDGRGDTSLLSDAQEDAIAGQLADALQGNLSTQDGRGDTPQLSEAQEDAIARQLADAMEGKDKQSGREEGLLASLFGEPALSASADVSFQLHTV</sequence>
<organism evidence="1 2">
    <name type="scientific">Xanthomonas campestris pv. translucens</name>
    <dbReference type="NCBI Taxonomy" id="343"/>
    <lineage>
        <taxon>Bacteria</taxon>
        <taxon>Pseudomonadati</taxon>
        <taxon>Pseudomonadota</taxon>
        <taxon>Gammaproteobacteria</taxon>
        <taxon>Lysobacterales</taxon>
        <taxon>Lysobacteraceae</taxon>
        <taxon>Xanthomonas</taxon>
        <taxon>Xanthomonas translucens group</taxon>
    </lineage>
</organism>
<gene>
    <name evidence="1" type="ORF">ATB53_09990</name>
</gene>
<dbReference type="AlphaFoldDB" id="A0A109HPR6"/>
<evidence type="ECO:0000313" key="1">
    <source>
        <dbReference type="EMBL" id="KWV16272.1"/>
    </source>
</evidence>
<protein>
    <submittedName>
        <fullName evidence="1">Uncharacterized protein</fullName>
    </submittedName>
</protein>
<reference evidence="1 2" key="1">
    <citation type="submission" date="2015-11" db="EMBL/GenBank/DDBJ databases">
        <title>Long Read and Single Molecule DNA Sequencing Simplifies Genome Assembly and TAL Effector Gene Analysis of Xanthomonas translucens.</title>
        <authorList>
            <person name="Peng Z."/>
            <person name="Hu Y."/>
            <person name="Xie J."/>
            <person name="Potnis N."/>
            <person name="Akhunova A."/>
            <person name="Jones J."/>
            <person name="Liu Z."/>
            <person name="White F."/>
            <person name="Liu S."/>
        </authorList>
    </citation>
    <scope>NUCLEOTIDE SEQUENCE [LARGE SCALE GENOMIC DNA]</scope>
    <source>
        <strain evidence="1 2">B1</strain>
    </source>
</reference>